<keyword evidence="3" id="KW-1185">Reference proteome</keyword>
<organism evidence="2 3">
    <name type="scientific">Methanothermobacter marburgensis (strain ATCC BAA-927 / DSM 2133 / JCM 14651 / NBRC 100331 / OCM 82 / Marburg)</name>
    <name type="common">Methanobacterium thermoautotrophicum</name>
    <dbReference type="NCBI Taxonomy" id="79929"/>
    <lineage>
        <taxon>Archaea</taxon>
        <taxon>Methanobacteriati</taxon>
        <taxon>Methanobacteriota</taxon>
        <taxon>Methanomada group</taxon>
        <taxon>Methanobacteria</taxon>
        <taxon>Methanobacteriales</taxon>
        <taxon>Methanobacteriaceae</taxon>
        <taxon>Methanothermobacter</taxon>
    </lineage>
</organism>
<dbReference type="KEGG" id="mmg:MTBMA_c03560"/>
<dbReference type="OrthoDB" id="81616at2157"/>
<keyword evidence="1" id="KW-0472">Membrane</keyword>
<evidence type="ECO:0000313" key="2">
    <source>
        <dbReference type="EMBL" id="ADL57957.1"/>
    </source>
</evidence>
<gene>
    <name evidence="2" type="ordered locus">MTBMA_c03560</name>
</gene>
<keyword evidence="1" id="KW-1133">Transmembrane helix</keyword>
<reference evidence="2 3" key="2">
    <citation type="journal article" date="2010" name="J. Bacteriol.">
        <title>Complete genome sequence of Methanothermobacter marburgensis, a methanoarchaeon model organism.</title>
        <authorList>
            <person name="Liesegang H."/>
            <person name="Kaster A.K."/>
            <person name="Wiezer A."/>
            <person name="Goenrich M."/>
            <person name="Wollherr A."/>
            <person name="Seedorf H."/>
            <person name="Gottschalk G."/>
            <person name="Thauer R.K."/>
        </authorList>
    </citation>
    <scope>NUCLEOTIDE SEQUENCE [LARGE SCALE GENOMIC DNA]</scope>
    <source>
        <strain evidence="3">ATCC BAA-927 / DSM 2133 / JCM 14651 / NBRC 100331 / OCM 82 / Marburg</strain>
    </source>
</reference>
<reference key="1">
    <citation type="submission" date="2009-08" db="EMBL/GenBank/DDBJ databases">
        <title>The genome sequence of Methanothermobacter marburgensis.</title>
        <authorList>
            <person name="Kaster A."/>
            <person name="Seedorf H."/>
            <person name="Goenrich M."/>
            <person name="Wiezer A."/>
            <person name="Liesegang H."/>
            <person name="Thauer R."/>
            <person name="Gottschalk G."/>
        </authorList>
    </citation>
    <scope>NUCLEOTIDE SEQUENCE</scope>
    <source>
        <strain>Marburg</strain>
    </source>
</reference>
<evidence type="ECO:0000313" key="3">
    <source>
        <dbReference type="Proteomes" id="UP000000345"/>
    </source>
</evidence>
<dbReference type="Proteomes" id="UP000000345">
    <property type="component" value="Chromosome"/>
</dbReference>
<dbReference type="EMBL" id="CP001710">
    <property type="protein sequence ID" value="ADL57957.1"/>
    <property type="molecule type" value="Genomic_DNA"/>
</dbReference>
<feature type="transmembrane region" description="Helical" evidence="1">
    <location>
        <begin position="6"/>
        <end position="28"/>
    </location>
</feature>
<evidence type="ECO:0000256" key="1">
    <source>
        <dbReference type="SAM" id="Phobius"/>
    </source>
</evidence>
<keyword evidence="1" id="KW-0812">Transmembrane</keyword>
<proteinExistence type="predicted"/>
<dbReference type="AlphaFoldDB" id="D9PUR0"/>
<dbReference type="GeneID" id="43708387"/>
<dbReference type="HOGENOM" id="CLU_1006905_0_0_2"/>
<accession>D9PUR0</accession>
<name>D9PUR0_METTM</name>
<sequence>MDRTDIAGAIILIVLIAGFIVASAASLLPGTQDDAAIVENFTLNSADVSGVKYVNVNMESNTSGTYIGFTDNADSVYMVETETDPGDEKPEVNYTVEGDTLNLNIKMDKGGARILLSNRYQYNITMRSKVGGVTLVLANNSRIDSINSTIQYAGGGTVLLGNTSFRNASFNVNTGGFYIADLGQGVRPTGNMSTQVTVGGTSIALFPAYAVRVTGSVDYGAVGFQPEGFRVIRNSTSYLEIESPSYGKSAGGLQMMNSVGLGGINVGVFRMPVTPQ</sequence>
<dbReference type="PaxDb" id="79929-MTBMA_c03560"/>
<dbReference type="GeneID" id="9704062"/>
<dbReference type="RefSeq" id="WP_013295184.1">
    <property type="nucleotide sequence ID" value="NC_014408.1"/>
</dbReference>
<protein>
    <submittedName>
        <fullName evidence="2">Uncharacterized protein</fullName>
    </submittedName>
</protein>